<reference evidence="9" key="2">
    <citation type="submission" date="2025-05" db="UniProtKB">
        <authorList>
            <consortium name="Ensembl"/>
        </authorList>
    </citation>
    <scope>IDENTIFICATION</scope>
</reference>
<dbReference type="Ensembl" id="ENSSFOT00015057772.1">
    <property type="protein sequence ID" value="ENSSFOP00015051341.1"/>
    <property type="gene ID" value="ENSSFOG00015031736.1"/>
</dbReference>
<dbReference type="Ensembl" id="ENSSFOT00015056509.1">
    <property type="protein sequence ID" value="ENSSFOP00015068481.1"/>
    <property type="gene ID" value="ENSSFOG00015028722.1"/>
</dbReference>
<dbReference type="GO" id="GO:0005179">
    <property type="term" value="F:hormone activity"/>
    <property type="evidence" value="ECO:0007669"/>
    <property type="project" value="UniProtKB-KW"/>
</dbReference>
<proteinExistence type="inferred from homology"/>
<evidence type="ECO:0000256" key="5">
    <source>
        <dbReference type="ARBA" id="ARBA00022702"/>
    </source>
</evidence>
<accession>A0A8C9VFM4</accession>
<feature type="signal peptide" evidence="7">
    <location>
        <begin position="1"/>
        <end position="27"/>
    </location>
</feature>
<keyword evidence="6" id="KW-1015">Disulfide bond</keyword>
<name>A0A8C9VFM4_SCLFO</name>
<evidence type="ECO:0000313" key="9">
    <source>
        <dbReference type="Ensembl" id="ENSSFOP00015051341.1"/>
    </source>
</evidence>
<organism evidence="9 10">
    <name type="scientific">Scleropages formosus</name>
    <name type="common">Asian bonytongue</name>
    <name type="synonym">Osteoglossum formosum</name>
    <dbReference type="NCBI Taxonomy" id="113540"/>
    <lineage>
        <taxon>Eukaryota</taxon>
        <taxon>Metazoa</taxon>
        <taxon>Chordata</taxon>
        <taxon>Craniata</taxon>
        <taxon>Vertebrata</taxon>
        <taxon>Euteleostomi</taxon>
        <taxon>Actinopterygii</taxon>
        <taxon>Neopterygii</taxon>
        <taxon>Teleostei</taxon>
        <taxon>Osteoglossocephala</taxon>
        <taxon>Osteoglossomorpha</taxon>
        <taxon>Osteoglossiformes</taxon>
        <taxon>Osteoglossidae</taxon>
        <taxon>Scleropages</taxon>
    </lineage>
</organism>
<protein>
    <recommendedName>
        <fullName evidence="8">Somatostatin/Cortistatin C-terminal domain-containing protein</fullName>
    </recommendedName>
</protein>
<feature type="domain" description="Somatostatin/Cortistatin C-terminal" evidence="8">
    <location>
        <begin position="87"/>
        <end position="102"/>
    </location>
</feature>
<keyword evidence="4" id="KW-0964">Secreted</keyword>
<keyword evidence="10" id="KW-1185">Reference proteome</keyword>
<comment type="similarity">
    <text evidence="3">Belongs to the somatostatin family.</text>
</comment>
<feature type="chain" id="PRO_5044682646" description="Somatostatin/Cortistatin C-terminal domain-containing protein" evidence="7">
    <location>
        <begin position="28"/>
        <end position="102"/>
    </location>
</feature>
<evidence type="ECO:0000256" key="3">
    <source>
        <dbReference type="ARBA" id="ARBA00008327"/>
    </source>
</evidence>
<dbReference type="Pfam" id="PF03002">
    <property type="entry name" value="Somatostatin"/>
    <property type="match status" value="1"/>
</dbReference>
<comment type="subcellular location">
    <subcellularLocation>
        <location evidence="2">Secreted</location>
    </subcellularLocation>
</comment>
<evidence type="ECO:0000259" key="8">
    <source>
        <dbReference type="Pfam" id="PF03002"/>
    </source>
</evidence>
<evidence type="ECO:0000256" key="7">
    <source>
        <dbReference type="SAM" id="SignalP"/>
    </source>
</evidence>
<dbReference type="Proteomes" id="UP000694397">
    <property type="component" value="Chromosome 25"/>
</dbReference>
<evidence type="ECO:0000256" key="2">
    <source>
        <dbReference type="ARBA" id="ARBA00004613"/>
    </source>
</evidence>
<dbReference type="InterPro" id="IPR018142">
    <property type="entry name" value="Somatostatin/Cortistatin_C"/>
</dbReference>
<dbReference type="GeneTree" id="ENSGT00990000212244"/>
<sequence>QGSTVVHCSLPLLLLLLLPVLCWPSSASTPDLRDQHLLQSVQAADLPSQVGLITTATPVHHIAMVTQAGRHMELQRSADLSPAQPTRKAGCRHVYWKGPTAC</sequence>
<evidence type="ECO:0000313" key="10">
    <source>
        <dbReference type="Proteomes" id="UP000694397"/>
    </source>
</evidence>
<keyword evidence="5" id="KW-0372">Hormone</keyword>
<evidence type="ECO:0000256" key="6">
    <source>
        <dbReference type="ARBA" id="ARBA00023157"/>
    </source>
</evidence>
<comment type="function">
    <text evidence="1">Somatostatin inhibits the release of somatotropin.</text>
</comment>
<evidence type="ECO:0000256" key="1">
    <source>
        <dbReference type="ARBA" id="ARBA00003524"/>
    </source>
</evidence>
<keyword evidence="7" id="KW-0732">Signal</keyword>
<dbReference type="AlphaFoldDB" id="A0A8C9VFM4"/>
<evidence type="ECO:0000256" key="4">
    <source>
        <dbReference type="ARBA" id="ARBA00022525"/>
    </source>
</evidence>
<reference evidence="9 10" key="1">
    <citation type="submission" date="2019-04" db="EMBL/GenBank/DDBJ databases">
        <authorList>
            <consortium name="Wellcome Sanger Institute Data Sharing"/>
        </authorList>
    </citation>
    <scope>NUCLEOTIDE SEQUENCE [LARGE SCALE GENOMIC DNA]</scope>
</reference>
<dbReference type="GO" id="GO:0005576">
    <property type="term" value="C:extracellular region"/>
    <property type="evidence" value="ECO:0007669"/>
    <property type="project" value="UniProtKB-SubCell"/>
</dbReference>